<evidence type="ECO:0000256" key="9">
    <source>
        <dbReference type="ARBA" id="ARBA00039149"/>
    </source>
</evidence>
<evidence type="ECO:0000256" key="1">
    <source>
        <dbReference type="ARBA" id="ARBA00005061"/>
    </source>
</evidence>
<dbReference type="KEGG" id="mcn:Mcup_0664"/>
<dbReference type="EMBL" id="CP002656">
    <property type="protein sequence ID" value="AEB94769.1"/>
    <property type="molecule type" value="Genomic_DNA"/>
</dbReference>
<comment type="pathway">
    <text evidence="1">Purine metabolism; 7-cyano-7-deazaguanine biosynthesis.</text>
</comment>
<dbReference type="Gene3D" id="3.40.50.620">
    <property type="entry name" value="HUPs"/>
    <property type="match status" value="1"/>
</dbReference>
<dbReference type="AlphaFoldDB" id="F4G1F6"/>
<dbReference type="PATRIC" id="fig|1006006.8.peg.665"/>
<evidence type="ECO:0000256" key="5">
    <source>
        <dbReference type="ARBA" id="ARBA00022833"/>
    </source>
</evidence>
<evidence type="ECO:0000313" key="12">
    <source>
        <dbReference type="Proteomes" id="UP000007812"/>
    </source>
</evidence>
<dbReference type="Proteomes" id="UP000007812">
    <property type="component" value="Chromosome"/>
</dbReference>
<comment type="similarity">
    <text evidence="8">Belongs to the QueC family.</text>
</comment>
<proteinExistence type="inferred from homology"/>
<name>F4G1F6_METCR</name>
<keyword evidence="6" id="KW-0067">ATP-binding</keyword>
<accession>F4G1F6</accession>
<dbReference type="GO" id="GO:0005524">
    <property type="term" value="F:ATP binding"/>
    <property type="evidence" value="ECO:0007669"/>
    <property type="project" value="UniProtKB-KW"/>
</dbReference>
<dbReference type="GeneID" id="10492855"/>
<dbReference type="eggNOG" id="arCOG00039">
    <property type="taxonomic scope" value="Archaea"/>
</dbReference>
<evidence type="ECO:0000313" key="11">
    <source>
        <dbReference type="EMBL" id="AEB94769.1"/>
    </source>
</evidence>
<dbReference type="Pfam" id="PF06508">
    <property type="entry name" value="QueC"/>
    <property type="match status" value="1"/>
</dbReference>
<dbReference type="GO" id="GO:0016874">
    <property type="term" value="F:ligase activity"/>
    <property type="evidence" value="ECO:0007669"/>
    <property type="project" value="UniProtKB-KW"/>
</dbReference>
<dbReference type="STRING" id="1006006.Mcup_0664"/>
<comment type="catalytic activity">
    <reaction evidence="10">
        <text>7-carboxy-7-carbaguanine + NH4(+) + 2 ATP = 7-cyano-7-carbaguanine + 2 AMP + 2 diphosphate + 2 H(+)</text>
        <dbReference type="Rhea" id="RHEA:27982"/>
        <dbReference type="ChEBI" id="CHEBI:15378"/>
        <dbReference type="ChEBI" id="CHEBI:28938"/>
        <dbReference type="ChEBI" id="CHEBI:30616"/>
        <dbReference type="ChEBI" id="CHEBI:33019"/>
        <dbReference type="ChEBI" id="CHEBI:45075"/>
        <dbReference type="ChEBI" id="CHEBI:61036"/>
        <dbReference type="ChEBI" id="CHEBI:456215"/>
        <dbReference type="EC" id="6.3.4.20"/>
    </reaction>
</comment>
<evidence type="ECO:0000256" key="8">
    <source>
        <dbReference type="ARBA" id="ARBA00037993"/>
    </source>
</evidence>
<evidence type="ECO:0000256" key="10">
    <source>
        <dbReference type="ARBA" id="ARBA00047890"/>
    </source>
</evidence>
<keyword evidence="3" id="KW-0479">Metal-binding</keyword>
<evidence type="ECO:0000256" key="4">
    <source>
        <dbReference type="ARBA" id="ARBA00022741"/>
    </source>
</evidence>
<dbReference type="EC" id="6.3.4.20" evidence="9"/>
<evidence type="ECO:0000256" key="3">
    <source>
        <dbReference type="ARBA" id="ARBA00022723"/>
    </source>
</evidence>
<dbReference type="OrthoDB" id="6532at2157"/>
<protein>
    <recommendedName>
        <fullName evidence="9">7-cyano-7-deazaguanine synthase</fullName>
        <ecNumber evidence="9">6.3.4.20</ecNumber>
    </recommendedName>
</protein>
<keyword evidence="12" id="KW-1185">Reference proteome</keyword>
<dbReference type="SUPFAM" id="SSF52402">
    <property type="entry name" value="Adenine nucleotide alpha hydrolases-like"/>
    <property type="match status" value="1"/>
</dbReference>
<dbReference type="GO" id="GO:0046872">
    <property type="term" value="F:metal ion binding"/>
    <property type="evidence" value="ECO:0007669"/>
    <property type="project" value="UniProtKB-KW"/>
</dbReference>
<dbReference type="InterPro" id="IPR018317">
    <property type="entry name" value="QueC"/>
</dbReference>
<comment type="function">
    <text evidence="7">Catalyzes the ATP-dependent conversion of 7-carboxy-7-deazaguanine (CDG) to 7-cyano-7-deazaguanine (preQ(0)).</text>
</comment>
<evidence type="ECO:0000256" key="7">
    <source>
        <dbReference type="ARBA" id="ARBA00037768"/>
    </source>
</evidence>
<keyword evidence="2" id="KW-0436">Ligase</keyword>
<evidence type="ECO:0000256" key="6">
    <source>
        <dbReference type="ARBA" id="ARBA00022840"/>
    </source>
</evidence>
<dbReference type="PANTHER" id="PTHR42914:SF1">
    <property type="entry name" value="7-CYANO-7-DEAZAGUANINE SYNTHASE"/>
    <property type="match status" value="1"/>
</dbReference>
<dbReference type="RefSeq" id="WP_013737267.1">
    <property type="nucleotide sequence ID" value="NC_015435.1"/>
</dbReference>
<dbReference type="PANTHER" id="PTHR42914">
    <property type="entry name" value="7-CYANO-7-DEAZAGUANINE SYNTHASE"/>
    <property type="match status" value="1"/>
</dbReference>
<organism evidence="11 12">
    <name type="scientific">Metallosphaera cuprina (strain Ar-4)</name>
    <dbReference type="NCBI Taxonomy" id="1006006"/>
    <lineage>
        <taxon>Archaea</taxon>
        <taxon>Thermoproteota</taxon>
        <taxon>Thermoprotei</taxon>
        <taxon>Sulfolobales</taxon>
        <taxon>Sulfolobaceae</taxon>
        <taxon>Metallosphaera</taxon>
    </lineage>
</organism>
<gene>
    <name evidence="11" type="ordered locus">Mcup_0664</name>
</gene>
<keyword evidence="4" id="KW-0547">Nucleotide-binding</keyword>
<evidence type="ECO:0000256" key="2">
    <source>
        <dbReference type="ARBA" id="ARBA00022598"/>
    </source>
</evidence>
<dbReference type="InterPro" id="IPR014729">
    <property type="entry name" value="Rossmann-like_a/b/a_fold"/>
</dbReference>
<keyword evidence="5" id="KW-0862">Zinc</keyword>
<dbReference type="HOGENOM" id="CLU_081854_1_0_2"/>
<sequence>MKSLFLVSGGLDSTSGMFRYKDIDYDCMIINYGQRSYRQQRKYAEINCNKLEKKLIVLDARGIGEAFNRDKTLIPHEPILHRNAAIIPIVLVYASERGYSDVYVFIVSEECKYEPNKPKVLSLLSSLAETLNVKLVFPFIGLPKAQVLKIGMNHGMNPANTYSCILGHRCHCGKCSQCEARKQAFINAGVKDETVYM</sequence>
<reference evidence="11 12" key="1">
    <citation type="journal article" date="2011" name="J. Bacteriol.">
        <title>Complete genome sequence of Metallosphaera cuprina, a metal sulfide-oxidizing archaeon from a hot spring.</title>
        <authorList>
            <person name="Liu L.J."/>
            <person name="You X.Y."/>
            <person name="Zheng H."/>
            <person name="Wang S."/>
            <person name="Jiang C.Y."/>
            <person name="Liu S.J."/>
        </authorList>
    </citation>
    <scope>NUCLEOTIDE SEQUENCE [LARGE SCALE GENOMIC DNA]</scope>
    <source>
        <strain evidence="11 12">Ar-4</strain>
    </source>
</reference>